<proteinExistence type="predicted"/>
<evidence type="ECO:0000313" key="2">
    <source>
        <dbReference type="EMBL" id="KAA8646413.1"/>
    </source>
</evidence>
<dbReference type="Proteomes" id="UP000308092">
    <property type="component" value="Unassembled WGS sequence"/>
</dbReference>
<evidence type="ECO:0000256" key="1">
    <source>
        <dbReference type="SAM" id="MobiDB-lite"/>
    </source>
</evidence>
<sequence length="213" mass="23644">MKETVEETGEDVSDIDGFQELSPENQEKVRKAVEQGHVDDDDWKGDVEMNRPGKTGFRMRVPKKKAKADEVFTFFSPDDQVQQIDDPPQEEEVSEAREQPAKPKKRGQAKPAKDAAKSGSEDEAPKTKQPKKRGRAKQDVVDDDESAKQPAKKGRASKDTTEKKTTKTSTASTPAAKSNAKRQKKPANEDGEAEAKLVPADEKPKRGRKKKSM</sequence>
<dbReference type="InterPro" id="IPR036957">
    <property type="entry name" value="Znf_PARP_sf"/>
</dbReference>
<feature type="compositionally biased region" description="Basic and acidic residues" evidence="1">
    <location>
        <begin position="156"/>
        <end position="165"/>
    </location>
</feature>
<dbReference type="VEuPathDB" id="FungiDB:EYZ11_011488"/>
<dbReference type="Proteomes" id="UP000324241">
    <property type="component" value="Unassembled WGS sequence"/>
</dbReference>
<reference evidence="2 5" key="2">
    <citation type="submission" date="2019-08" db="EMBL/GenBank/DDBJ databases">
        <title>The genome sequence of a newly discovered highly antifungal drug resistant Aspergillus species, Aspergillus tanneri NIH 1004.</title>
        <authorList>
            <person name="Mounaud S."/>
            <person name="Singh I."/>
            <person name="Joardar V."/>
            <person name="Pakala S."/>
            <person name="Pakala S."/>
            <person name="Venepally P."/>
            <person name="Chung J.K."/>
            <person name="Losada L."/>
            <person name="Nierman W.C."/>
        </authorList>
    </citation>
    <scope>NUCLEOTIDE SEQUENCE [LARGE SCALE GENOMIC DNA]</scope>
    <source>
        <strain evidence="2 5">NIH1004</strain>
    </source>
</reference>
<dbReference type="OrthoDB" id="429950at2759"/>
<evidence type="ECO:0000313" key="4">
    <source>
        <dbReference type="Proteomes" id="UP000308092"/>
    </source>
</evidence>
<dbReference type="SUPFAM" id="SSF57716">
    <property type="entry name" value="Glucocorticoid receptor-like (DNA-binding domain)"/>
    <property type="match status" value="1"/>
</dbReference>
<dbReference type="Gene3D" id="3.30.1740.10">
    <property type="entry name" value="Zinc finger, PARP-type"/>
    <property type="match status" value="1"/>
</dbReference>
<evidence type="ECO:0000313" key="3">
    <source>
        <dbReference type="EMBL" id="THC89061.1"/>
    </source>
</evidence>
<dbReference type="STRING" id="1220188.A0A4S3J7Z6"/>
<feature type="region of interest" description="Disordered" evidence="1">
    <location>
        <begin position="1"/>
        <end position="213"/>
    </location>
</feature>
<dbReference type="GO" id="GO:0003677">
    <property type="term" value="F:DNA binding"/>
    <property type="evidence" value="ECO:0007669"/>
    <property type="project" value="InterPro"/>
</dbReference>
<comment type="caution">
    <text evidence="3">The sequence shown here is derived from an EMBL/GenBank/DDBJ whole genome shotgun (WGS) entry which is preliminary data.</text>
</comment>
<feature type="compositionally biased region" description="Low complexity" evidence="1">
    <location>
        <begin position="167"/>
        <end position="178"/>
    </location>
</feature>
<dbReference type="EMBL" id="QUQM01000007">
    <property type="protein sequence ID" value="KAA8646413.1"/>
    <property type="molecule type" value="Genomic_DNA"/>
</dbReference>
<dbReference type="EMBL" id="SOSA01000717">
    <property type="protein sequence ID" value="THC89061.1"/>
    <property type="molecule type" value="Genomic_DNA"/>
</dbReference>
<organism evidence="3 4">
    <name type="scientific">Aspergillus tanneri</name>
    <dbReference type="NCBI Taxonomy" id="1220188"/>
    <lineage>
        <taxon>Eukaryota</taxon>
        <taxon>Fungi</taxon>
        <taxon>Dikarya</taxon>
        <taxon>Ascomycota</taxon>
        <taxon>Pezizomycotina</taxon>
        <taxon>Eurotiomycetes</taxon>
        <taxon>Eurotiomycetidae</taxon>
        <taxon>Eurotiales</taxon>
        <taxon>Aspergillaceae</taxon>
        <taxon>Aspergillus</taxon>
        <taxon>Aspergillus subgen. Circumdati</taxon>
    </lineage>
</organism>
<dbReference type="RefSeq" id="XP_033425774.1">
    <property type="nucleotide sequence ID" value="XM_033572459.1"/>
</dbReference>
<accession>A0A4S3J7Z6</accession>
<feature type="compositionally biased region" description="Basic and acidic residues" evidence="1">
    <location>
        <begin position="193"/>
        <end position="204"/>
    </location>
</feature>
<name>A0A4S3J7Z6_9EURO</name>
<feature type="compositionally biased region" description="Acidic residues" evidence="1">
    <location>
        <begin position="1"/>
        <end position="14"/>
    </location>
</feature>
<reference evidence="3 4" key="1">
    <citation type="submission" date="2019-03" db="EMBL/GenBank/DDBJ databases">
        <title>The genome sequence of a newly discovered highly antifungal drug resistant Aspergillus species, Aspergillus tanneri NIH 1004.</title>
        <authorList>
            <person name="Mounaud S."/>
            <person name="Singh I."/>
            <person name="Joardar V."/>
            <person name="Pakala S."/>
            <person name="Pakala S."/>
            <person name="Venepally P."/>
            <person name="Hoover J."/>
            <person name="Nierman W."/>
            <person name="Chung J."/>
            <person name="Losada L."/>
        </authorList>
    </citation>
    <scope>NUCLEOTIDE SEQUENCE [LARGE SCALE GENOMIC DNA]</scope>
    <source>
        <strain evidence="3 4">NIH1004</strain>
    </source>
</reference>
<gene>
    <name evidence="2" type="ORF">ATNIH1004_007843</name>
    <name evidence="3" type="ORF">EYZ11_011488</name>
</gene>
<dbReference type="AlphaFoldDB" id="A0A4S3J7Z6"/>
<dbReference type="GO" id="GO:0008270">
    <property type="term" value="F:zinc ion binding"/>
    <property type="evidence" value="ECO:0007669"/>
    <property type="project" value="InterPro"/>
</dbReference>
<dbReference type="GeneID" id="54330545"/>
<feature type="compositionally biased region" description="Low complexity" evidence="1">
    <location>
        <begin position="77"/>
        <end position="86"/>
    </location>
</feature>
<feature type="compositionally biased region" description="Basic and acidic residues" evidence="1">
    <location>
        <begin position="25"/>
        <end position="51"/>
    </location>
</feature>
<keyword evidence="4" id="KW-1185">Reference proteome</keyword>
<evidence type="ECO:0000313" key="5">
    <source>
        <dbReference type="Proteomes" id="UP000324241"/>
    </source>
</evidence>
<feature type="compositionally biased region" description="Basic and acidic residues" evidence="1">
    <location>
        <begin position="111"/>
        <end position="126"/>
    </location>
</feature>
<protein>
    <submittedName>
        <fullName evidence="3">Uncharacterized protein</fullName>
    </submittedName>
</protein>